<protein>
    <submittedName>
        <fullName evidence="1">Uncharacterized protein</fullName>
    </submittedName>
</protein>
<evidence type="ECO:0000313" key="1">
    <source>
        <dbReference type="EMBL" id="JAE29832.1"/>
    </source>
</evidence>
<sequence length="131" mass="14785">MLSNLYPWSRDSAKMVFVDVAKHPTMAAQKPNMLKLSSVMEVSRIPPTIGTKEAQMRHSKYFFHTNHCRITVVAGVKDFIVCMKETGMYRRLTFPNTMFMQNTNDIGNILLHLSSEATSISGFVLSTLIAI</sequence>
<reference evidence="1" key="2">
    <citation type="journal article" date="2015" name="Data Brief">
        <title>Shoot transcriptome of the giant reed, Arundo donax.</title>
        <authorList>
            <person name="Barrero R.A."/>
            <person name="Guerrero F.D."/>
            <person name="Moolhuijzen P."/>
            <person name="Goolsby J.A."/>
            <person name="Tidwell J."/>
            <person name="Bellgard S.E."/>
            <person name="Bellgard M.I."/>
        </authorList>
    </citation>
    <scope>NUCLEOTIDE SEQUENCE</scope>
    <source>
        <tissue evidence="1">Shoot tissue taken approximately 20 cm above the soil surface</tissue>
    </source>
</reference>
<organism evidence="1">
    <name type="scientific">Arundo donax</name>
    <name type="common">Giant reed</name>
    <name type="synonym">Donax arundinaceus</name>
    <dbReference type="NCBI Taxonomy" id="35708"/>
    <lineage>
        <taxon>Eukaryota</taxon>
        <taxon>Viridiplantae</taxon>
        <taxon>Streptophyta</taxon>
        <taxon>Embryophyta</taxon>
        <taxon>Tracheophyta</taxon>
        <taxon>Spermatophyta</taxon>
        <taxon>Magnoliopsida</taxon>
        <taxon>Liliopsida</taxon>
        <taxon>Poales</taxon>
        <taxon>Poaceae</taxon>
        <taxon>PACMAD clade</taxon>
        <taxon>Arundinoideae</taxon>
        <taxon>Arundineae</taxon>
        <taxon>Arundo</taxon>
    </lineage>
</organism>
<reference evidence="1" key="1">
    <citation type="submission" date="2014-09" db="EMBL/GenBank/DDBJ databases">
        <authorList>
            <person name="Magalhaes I.L.F."/>
            <person name="Oliveira U."/>
            <person name="Santos F.R."/>
            <person name="Vidigal T.H.D.A."/>
            <person name="Brescovit A.D."/>
            <person name="Santos A.J."/>
        </authorList>
    </citation>
    <scope>NUCLEOTIDE SEQUENCE</scope>
    <source>
        <tissue evidence="1">Shoot tissue taken approximately 20 cm above the soil surface</tissue>
    </source>
</reference>
<name>A0A0A9GZ82_ARUDO</name>
<proteinExistence type="predicted"/>
<accession>A0A0A9GZ82</accession>
<dbReference type="EMBL" id="GBRH01168064">
    <property type="protein sequence ID" value="JAE29832.1"/>
    <property type="molecule type" value="Transcribed_RNA"/>
</dbReference>
<dbReference type="AlphaFoldDB" id="A0A0A9GZ82"/>